<sequence length="53" mass="6006">MTQKQVRDLAVEAIRSQRAALLEARDEGLFSSATLEYALERLDTEEVMLSGRH</sequence>
<protein>
    <submittedName>
        <fullName evidence="1">Uncharacterized protein</fullName>
    </submittedName>
</protein>
<proteinExistence type="predicted"/>
<evidence type="ECO:0000313" key="2">
    <source>
        <dbReference type="Proteomes" id="UP000266895"/>
    </source>
</evidence>
<reference evidence="1 2" key="1">
    <citation type="submission" date="2018-12" db="EMBL/GenBank/DDBJ databases">
        <authorList>
            <consortium name="Pathogen Informatics"/>
        </authorList>
    </citation>
    <scope>NUCLEOTIDE SEQUENCE [LARGE SCALE GENOMIC DNA]</scope>
    <source>
        <strain evidence="1 2">NCTC11636</strain>
    </source>
</reference>
<dbReference type="KEGG" id="ahw:NCTC11636_00712"/>
<gene>
    <name evidence="1" type="ORF">NCTC11636_00712</name>
</gene>
<keyword evidence="2" id="KW-1185">Reference proteome</keyword>
<dbReference type="RefSeq" id="WP_197719439.1">
    <property type="nucleotide sequence ID" value="NZ_LR134350.1"/>
</dbReference>
<dbReference type="AlphaFoldDB" id="A0A3S4R2F1"/>
<accession>A0A3S4R2F1</accession>
<name>A0A3S4R2F1_9ACTO</name>
<organism evidence="1 2">
    <name type="scientific">Actinomyces howellii</name>
    <dbReference type="NCBI Taxonomy" id="52771"/>
    <lineage>
        <taxon>Bacteria</taxon>
        <taxon>Bacillati</taxon>
        <taxon>Actinomycetota</taxon>
        <taxon>Actinomycetes</taxon>
        <taxon>Actinomycetales</taxon>
        <taxon>Actinomycetaceae</taxon>
        <taxon>Actinomyces</taxon>
    </lineage>
</organism>
<dbReference type="EMBL" id="LR134350">
    <property type="protein sequence ID" value="VEG26807.1"/>
    <property type="molecule type" value="Genomic_DNA"/>
</dbReference>
<dbReference type="Proteomes" id="UP000266895">
    <property type="component" value="Chromosome"/>
</dbReference>
<evidence type="ECO:0000313" key="1">
    <source>
        <dbReference type="EMBL" id="VEG26807.1"/>
    </source>
</evidence>